<dbReference type="Proteomes" id="UP000267027">
    <property type="component" value="Unassembled WGS sequence"/>
</dbReference>
<dbReference type="PANTHER" id="PTHR21367">
    <property type="entry name" value="ARGININE-TRNA-PROTEIN TRANSFERASE 1"/>
    <property type="match status" value="1"/>
</dbReference>
<dbReference type="STRING" id="334426.A0A0R3PGM4"/>
<evidence type="ECO:0000313" key="4">
    <source>
        <dbReference type="Proteomes" id="UP000267027"/>
    </source>
</evidence>
<dbReference type="GO" id="GO:0004057">
    <property type="term" value="F:arginyl-tRNA--protein transferase activity"/>
    <property type="evidence" value="ECO:0007669"/>
    <property type="project" value="InterPro"/>
</dbReference>
<dbReference type="GO" id="GO:0005737">
    <property type="term" value="C:cytoplasm"/>
    <property type="evidence" value="ECO:0007669"/>
    <property type="project" value="TreeGrafter"/>
</dbReference>
<dbReference type="InterPro" id="IPR030700">
    <property type="entry name" value="N-end_Aminoacyl_Trfase"/>
</dbReference>
<keyword evidence="4" id="KW-1185">Reference proteome</keyword>
<reference evidence="5" key="1">
    <citation type="submission" date="2017-02" db="UniProtKB">
        <authorList>
            <consortium name="WormBaseParasite"/>
        </authorList>
    </citation>
    <scope>IDENTIFICATION</scope>
</reference>
<accession>A0A0R3PGM4</accession>
<dbReference type="PANTHER" id="PTHR21367:SF1">
    <property type="entry name" value="ARGINYL-TRNA--PROTEIN TRANSFERASE 1"/>
    <property type="match status" value="1"/>
</dbReference>
<evidence type="ECO:0000259" key="2">
    <source>
        <dbReference type="Pfam" id="PF04376"/>
    </source>
</evidence>
<name>A0A0R3PGM4_ANGCS</name>
<gene>
    <name evidence="3" type="ORF">ACOC_LOCUS3450</name>
</gene>
<dbReference type="InterPro" id="IPR007471">
    <property type="entry name" value="N-end_Aminoacyl_Trfase_N"/>
</dbReference>
<proteinExistence type="predicted"/>
<dbReference type="WBParaSite" id="ACOC_0000344901-mRNA-1">
    <property type="protein sequence ID" value="ACOC_0000344901-mRNA-1"/>
    <property type="gene ID" value="ACOC_0000344901"/>
</dbReference>
<evidence type="ECO:0000313" key="5">
    <source>
        <dbReference type="WBParaSite" id="ACOC_0000344901-mRNA-1"/>
    </source>
</evidence>
<feature type="compositionally biased region" description="Basic residues" evidence="1">
    <location>
        <begin position="119"/>
        <end position="134"/>
    </location>
</feature>
<organism evidence="5">
    <name type="scientific">Angiostrongylus costaricensis</name>
    <name type="common">Nematode worm</name>
    <dbReference type="NCBI Taxonomy" id="334426"/>
    <lineage>
        <taxon>Eukaryota</taxon>
        <taxon>Metazoa</taxon>
        <taxon>Ecdysozoa</taxon>
        <taxon>Nematoda</taxon>
        <taxon>Chromadorea</taxon>
        <taxon>Rhabditida</taxon>
        <taxon>Rhabditina</taxon>
        <taxon>Rhabditomorpha</taxon>
        <taxon>Strongyloidea</taxon>
        <taxon>Metastrongylidae</taxon>
        <taxon>Angiostrongylus</taxon>
    </lineage>
</organism>
<sequence length="188" mass="22109">MELGAKTMEWSKELFASACFLKRFSYNNYPRCLKQWSGRYIYKPIMDRTCCPQYTIRLDCTKYILSRSQRRILRQMNEYLRSDTKNVRNVREEATACGANLQADRALVKEDASHNDRLPKKKDKSGNPVRKKKEMRRERCFARWRDKGLNEEEMKKARVAKVGTNLCCATVHFSFLISHRLSPVESPA</sequence>
<feature type="domain" description="N-end aminoacyl transferase N-terminal" evidence="2">
    <location>
        <begin position="37"/>
        <end position="71"/>
    </location>
</feature>
<protein>
    <submittedName>
        <fullName evidence="5">ATE_N domain-containing protein</fullName>
    </submittedName>
</protein>
<dbReference type="OrthoDB" id="74183at2759"/>
<feature type="region of interest" description="Disordered" evidence="1">
    <location>
        <begin position="110"/>
        <end position="136"/>
    </location>
</feature>
<reference evidence="3 4" key="2">
    <citation type="submission" date="2018-11" db="EMBL/GenBank/DDBJ databases">
        <authorList>
            <consortium name="Pathogen Informatics"/>
        </authorList>
    </citation>
    <scope>NUCLEOTIDE SEQUENCE [LARGE SCALE GENOMIC DNA]</scope>
    <source>
        <strain evidence="3 4">Costa Rica</strain>
    </source>
</reference>
<evidence type="ECO:0000256" key="1">
    <source>
        <dbReference type="SAM" id="MobiDB-lite"/>
    </source>
</evidence>
<evidence type="ECO:0000313" key="3">
    <source>
        <dbReference type="EMBL" id="VDM55035.1"/>
    </source>
</evidence>
<dbReference type="EMBL" id="UYYA01001051">
    <property type="protein sequence ID" value="VDM55035.1"/>
    <property type="molecule type" value="Genomic_DNA"/>
</dbReference>
<dbReference type="Pfam" id="PF04376">
    <property type="entry name" value="ATE_N"/>
    <property type="match status" value="1"/>
</dbReference>
<dbReference type="AlphaFoldDB" id="A0A0R3PGM4"/>